<proteinExistence type="predicted"/>
<dbReference type="WBParaSite" id="HPBE_0002375101-mRNA-1">
    <property type="protein sequence ID" value="HPBE_0002375101-mRNA-1"/>
    <property type="gene ID" value="HPBE_0002375101"/>
</dbReference>
<dbReference type="InterPro" id="IPR011009">
    <property type="entry name" value="Kinase-like_dom_sf"/>
</dbReference>
<dbReference type="AlphaFoldDB" id="A0A183GM31"/>
<organism evidence="2 3">
    <name type="scientific">Heligmosomoides polygyrus</name>
    <name type="common">Parasitic roundworm</name>
    <dbReference type="NCBI Taxonomy" id="6339"/>
    <lineage>
        <taxon>Eukaryota</taxon>
        <taxon>Metazoa</taxon>
        <taxon>Ecdysozoa</taxon>
        <taxon>Nematoda</taxon>
        <taxon>Chromadorea</taxon>
        <taxon>Rhabditida</taxon>
        <taxon>Rhabditina</taxon>
        <taxon>Rhabditomorpha</taxon>
        <taxon>Strongyloidea</taxon>
        <taxon>Heligmosomidae</taxon>
        <taxon>Heligmosomoides</taxon>
    </lineage>
</organism>
<protein>
    <submittedName>
        <fullName evidence="3">Protein kinase domain-containing protein</fullName>
    </submittedName>
</protein>
<dbReference type="Pfam" id="PF00069">
    <property type="entry name" value="Pkinase"/>
    <property type="match status" value="1"/>
</dbReference>
<dbReference type="InterPro" id="IPR050235">
    <property type="entry name" value="CK1_Ser-Thr_kinase"/>
</dbReference>
<dbReference type="GO" id="GO:0004672">
    <property type="term" value="F:protein kinase activity"/>
    <property type="evidence" value="ECO:0007669"/>
    <property type="project" value="InterPro"/>
</dbReference>
<evidence type="ECO:0000259" key="1">
    <source>
        <dbReference type="PROSITE" id="PS50011"/>
    </source>
</evidence>
<dbReference type="Proteomes" id="UP000050761">
    <property type="component" value="Unassembled WGS sequence"/>
</dbReference>
<evidence type="ECO:0000313" key="2">
    <source>
        <dbReference type="Proteomes" id="UP000050761"/>
    </source>
</evidence>
<dbReference type="PANTHER" id="PTHR11909">
    <property type="entry name" value="CASEIN KINASE-RELATED"/>
    <property type="match status" value="1"/>
</dbReference>
<dbReference type="Gene3D" id="1.10.510.10">
    <property type="entry name" value="Transferase(Phosphotransferase) domain 1"/>
    <property type="match status" value="1"/>
</dbReference>
<dbReference type="SUPFAM" id="SSF56112">
    <property type="entry name" value="Protein kinase-like (PK-like)"/>
    <property type="match status" value="1"/>
</dbReference>
<evidence type="ECO:0000313" key="3">
    <source>
        <dbReference type="WBParaSite" id="HPBE_0002375101-mRNA-1"/>
    </source>
</evidence>
<accession>A0A183GM31</accession>
<name>A0A183GM31_HELPZ</name>
<feature type="domain" description="Protein kinase" evidence="1">
    <location>
        <begin position="1"/>
        <end position="134"/>
    </location>
</feature>
<dbReference type="PROSITE" id="PS50011">
    <property type="entry name" value="PROTEIN_KINASE_DOM"/>
    <property type="match status" value="1"/>
</dbReference>
<reference evidence="3" key="1">
    <citation type="submission" date="2019-09" db="UniProtKB">
        <authorList>
            <consortium name="WormBaseParasite"/>
        </authorList>
    </citation>
    <scope>IDENTIFICATION</scope>
</reference>
<dbReference type="InterPro" id="IPR000719">
    <property type="entry name" value="Prot_kinase_dom"/>
</dbReference>
<sequence length="134" mass="15150">LKLEAHILRHLENCHLFASILQSGKKQHFSYVVMTLLGASLDTLIGKVGKVCTVSTQIRVGINALCAIKALHDLGFIHRDIKPANMAVGVNERSRIIHIFDFGLARQYVIFAKGERPKLRRPRKRARFRLGLLQ</sequence>
<dbReference type="GO" id="GO:0005524">
    <property type="term" value="F:ATP binding"/>
    <property type="evidence" value="ECO:0007669"/>
    <property type="project" value="InterPro"/>
</dbReference>
<keyword evidence="2" id="KW-1185">Reference proteome</keyword>